<name>A0ACB7GIH8_MANES</name>
<evidence type="ECO:0000313" key="2">
    <source>
        <dbReference type="Proteomes" id="UP000091857"/>
    </source>
</evidence>
<evidence type="ECO:0000313" key="1">
    <source>
        <dbReference type="EMBL" id="KAG8640057.1"/>
    </source>
</evidence>
<gene>
    <name evidence="1" type="ORF">MANES_13G018975v8</name>
</gene>
<keyword evidence="2" id="KW-1185">Reference proteome</keyword>
<comment type="caution">
    <text evidence="1">The sequence shown here is derived from an EMBL/GenBank/DDBJ whole genome shotgun (WGS) entry which is preliminary data.</text>
</comment>
<dbReference type="Proteomes" id="UP000091857">
    <property type="component" value="Chromosome 13"/>
</dbReference>
<organism evidence="1 2">
    <name type="scientific">Manihot esculenta</name>
    <name type="common">Cassava</name>
    <name type="synonym">Jatropha manihot</name>
    <dbReference type="NCBI Taxonomy" id="3983"/>
    <lineage>
        <taxon>Eukaryota</taxon>
        <taxon>Viridiplantae</taxon>
        <taxon>Streptophyta</taxon>
        <taxon>Embryophyta</taxon>
        <taxon>Tracheophyta</taxon>
        <taxon>Spermatophyta</taxon>
        <taxon>Magnoliopsida</taxon>
        <taxon>eudicotyledons</taxon>
        <taxon>Gunneridae</taxon>
        <taxon>Pentapetalae</taxon>
        <taxon>rosids</taxon>
        <taxon>fabids</taxon>
        <taxon>Malpighiales</taxon>
        <taxon>Euphorbiaceae</taxon>
        <taxon>Crotonoideae</taxon>
        <taxon>Manihoteae</taxon>
        <taxon>Manihot</taxon>
    </lineage>
</organism>
<reference evidence="2" key="1">
    <citation type="journal article" date="2016" name="Nat. Biotechnol.">
        <title>Sequencing wild and cultivated cassava and related species reveals extensive interspecific hybridization and genetic diversity.</title>
        <authorList>
            <person name="Bredeson J.V."/>
            <person name="Lyons J.B."/>
            <person name="Prochnik S.E."/>
            <person name="Wu G.A."/>
            <person name="Ha C.M."/>
            <person name="Edsinger-Gonzales E."/>
            <person name="Grimwood J."/>
            <person name="Schmutz J."/>
            <person name="Rabbi I.Y."/>
            <person name="Egesi C."/>
            <person name="Nauluvula P."/>
            <person name="Lebot V."/>
            <person name="Ndunguru J."/>
            <person name="Mkamilo G."/>
            <person name="Bart R.S."/>
            <person name="Setter T.L."/>
            <person name="Gleadow R.M."/>
            <person name="Kulakow P."/>
            <person name="Ferguson M.E."/>
            <person name="Rounsley S."/>
            <person name="Rokhsar D.S."/>
        </authorList>
    </citation>
    <scope>NUCLEOTIDE SEQUENCE [LARGE SCALE GENOMIC DNA]</scope>
    <source>
        <strain evidence="2">cv. AM560-2</strain>
    </source>
</reference>
<protein>
    <submittedName>
        <fullName evidence="1">Uncharacterized protein</fullName>
    </submittedName>
</protein>
<dbReference type="EMBL" id="CM004399">
    <property type="protein sequence ID" value="KAG8640057.1"/>
    <property type="molecule type" value="Genomic_DNA"/>
</dbReference>
<proteinExistence type="predicted"/>
<accession>A0ACB7GIH8</accession>
<sequence>MDFMDKVKAVLLPYANDMCLADGNTLKAINLARGKGATSTLSSLQVVSPKELPKEPLPPRRSKGHDEMKKRVRMTVDAMGPKYSLLRRIKEATMRDGQAKQLVRLARDGVTRKFVVDNGLIKTRRGSIFVPRWGKLREEVMRWCHDFMIGGRPSVRKMMAMLGREFYWHHMVMDVKWFVRTCVGNHRVDDDSPREVNSEGRSPSAPWESRPWRSKVRLRGDATRASRE</sequence>